<evidence type="ECO:0000256" key="1">
    <source>
        <dbReference type="SAM" id="Phobius"/>
    </source>
</evidence>
<feature type="transmembrane region" description="Helical" evidence="1">
    <location>
        <begin position="18"/>
        <end position="37"/>
    </location>
</feature>
<gene>
    <name evidence="2" type="ORF">CROQUDRAFT_651245</name>
</gene>
<keyword evidence="1" id="KW-1133">Transmembrane helix</keyword>
<dbReference type="AlphaFoldDB" id="A0A9P6NXN5"/>
<accession>A0A9P6NXN5</accession>
<keyword evidence="1" id="KW-0812">Transmembrane</keyword>
<comment type="caution">
    <text evidence="2">The sequence shown here is derived from an EMBL/GenBank/DDBJ whole genome shotgun (WGS) entry which is preliminary data.</text>
</comment>
<evidence type="ECO:0000313" key="3">
    <source>
        <dbReference type="Proteomes" id="UP000886653"/>
    </source>
</evidence>
<dbReference type="Proteomes" id="UP000886653">
    <property type="component" value="Unassembled WGS sequence"/>
</dbReference>
<name>A0A9P6NXN5_9BASI</name>
<proteinExistence type="predicted"/>
<protein>
    <submittedName>
        <fullName evidence="2">Uncharacterized protein</fullName>
    </submittedName>
</protein>
<reference evidence="2" key="1">
    <citation type="submission" date="2013-11" db="EMBL/GenBank/DDBJ databases">
        <title>Genome sequence of the fusiform rust pathogen reveals effectors for host alternation and coevolution with pine.</title>
        <authorList>
            <consortium name="DOE Joint Genome Institute"/>
            <person name="Smith K."/>
            <person name="Pendleton A."/>
            <person name="Kubisiak T."/>
            <person name="Anderson C."/>
            <person name="Salamov A."/>
            <person name="Aerts A."/>
            <person name="Riley R."/>
            <person name="Clum A."/>
            <person name="Lindquist E."/>
            <person name="Ence D."/>
            <person name="Campbell M."/>
            <person name="Kronenberg Z."/>
            <person name="Feau N."/>
            <person name="Dhillon B."/>
            <person name="Hamelin R."/>
            <person name="Burleigh J."/>
            <person name="Smith J."/>
            <person name="Yandell M."/>
            <person name="Nelson C."/>
            <person name="Grigoriev I."/>
            <person name="Davis J."/>
        </authorList>
    </citation>
    <scope>NUCLEOTIDE SEQUENCE</scope>
    <source>
        <strain evidence="2">G11</strain>
    </source>
</reference>
<keyword evidence="3" id="KW-1185">Reference proteome</keyword>
<sequence>MGAPRVKLVTSRIKSKSVLLHSCRGALVCYIGLVMSYKLTPLSHAYMINPFNLRLPTVNFDLRYPP</sequence>
<organism evidence="2 3">
    <name type="scientific">Cronartium quercuum f. sp. fusiforme G11</name>
    <dbReference type="NCBI Taxonomy" id="708437"/>
    <lineage>
        <taxon>Eukaryota</taxon>
        <taxon>Fungi</taxon>
        <taxon>Dikarya</taxon>
        <taxon>Basidiomycota</taxon>
        <taxon>Pucciniomycotina</taxon>
        <taxon>Pucciniomycetes</taxon>
        <taxon>Pucciniales</taxon>
        <taxon>Coleosporiaceae</taxon>
        <taxon>Cronartium</taxon>
    </lineage>
</organism>
<evidence type="ECO:0000313" key="2">
    <source>
        <dbReference type="EMBL" id="KAG0151411.1"/>
    </source>
</evidence>
<dbReference type="EMBL" id="MU167213">
    <property type="protein sequence ID" value="KAG0151411.1"/>
    <property type="molecule type" value="Genomic_DNA"/>
</dbReference>
<keyword evidence="1" id="KW-0472">Membrane</keyword>